<dbReference type="OrthoDB" id="9814826at2"/>
<protein>
    <submittedName>
        <fullName evidence="2">Poly-beta-hydroxybutyrate-responsive repressor</fullName>
    </submittedName>
</protein>
<dbReference type="InterPro" id="IPR052509">
    <property type="entry name" value="Metal_resp_DNA-bind_regulator"/>
</dbReference>
<dbReference type="InterPro" id="IPR036388">
    <property type="entry name" value="WH-like_DNA-bd_sf"/>
</dbReference>
<reference evidence="2 3" key="1">
    <citation type="submission" date="2019-06" db="EMBL/GenBank/DDBJ databases">
        <title>Sequencing the genomes of 1000 actinobacteria strains.</title>
        <authorList>
            <person name="Klenk H.-P."/>
        </authorList>
    </citation>
    <scope>NUCLEOTIDE SEQUENCE [LARGE SCALE GENOMIC DNA]</scope>
    <source>
        <strain evidence="2 3">DSM 45301</strain>
    </source>
</reference>
<dbReference type="Pfam" id="PF03551">
    <property type="entry name" value="PadR"/>
    <property type="match status" value="1"/>
</dbReference>
<dbReference type="AlphaFoldDB" id="A0A543DP50"/>
<evidence type="ECO:0000259" key="1">
    <source>
        <dbReference type="Pfam" id="PF03551"/>
    </source>
</evidence>
<feature type="domain" description="Transcription regulator PadR N-terminal" evidence="1">
    <location>
        <begin position="25"/>
        <end position="96"/>
    </location>
</feature>
<dbReference type="PANTHER" id="PTHR33169:SF14">
    <property type="entry name" value="TRANSCRIPTIONAL REGULATOR RV3488"/>
    <property type="match status" value="1"/>
</dbReference>
<keyword evidence="3" id="KW-1185">Reference proteome</keyword>
<evidence type="ECO:0000313" key="2">
    <source>
        <dbReference type="EMBL" id="TQM11089.1"/>
    </source>
</evidence>
<sequence>MASENADLPEGLPRGLPRNFLRPCLLLLIAEQPSHGYDLLERLGDIGYQRAEPGGLYRTLRLLEQEGLIRSDWGTSHVGPQRRTYWLTEDGMDWLHAWAGSMRLTRDVLDRYLFRYEVVTGAEKADRQPEA</sequence>
<dbReference type="SUPFAM" id="SSF46785">
    <property type="entry name" value="Winged helix' DNA-binding domain"/>
    <property type="match status" value="1"/>
</dbReference>
<dbReference type="EMBL" id="VFPA01000002">
    <property type="protein sequence ID" value="TQM11089.1"/>
    <property type="molecule type" value="Genomic_DNA"/>
</dbReference>
<dbReference type="Proteomes" id="UP000315677">
    <property type="component" value="Unassembled WGS sequence"/>
</dbReference>
<dbReference type="InterPro" id="IPR036390">
    <property type="entry name" value="WH_DNA-bd_sf"/>
</dbReference>
<comment type="caution">
    <text evidence="2">The sequence shown here is derived from an EMBL/GenBank/DDBJ whole genome shotgun (WGS) entry which is preliminary data.</text>
</comment>
<dbReference type="PANTHER" id="PTHR33169">
    <property type="entry name" value="PADR-FAMILY TRANSCRIPTIONAL REGULATOR"/>
    <property type="match status" value="1"/>
</dbReference>
<evidence type="ECO:0000313" key="3">
    <source>
        <dbReference type="Proteomes" id="UP000315677"/>
    </source>
</evidence>
<dbReference type="RefSeq" id="WP_142054944.1">
    <property type="nucleotide sequence ID" value="NZ_VFPA01000002.1"/>
</dbReference>
<gene>
    <name evidence="2" type="ORF">FB558_3633</name>
</gene>
<proteinExistence type="predicted"/>
<dbReference type="Gene3D" id="1.10.10.10">
    <property type="entry name" value="Winged helix-like DNA-binding domain superfamily/Winged helix DNA-binding domain"/>
    <property type="match status" value="1"/>
</dbReference>
<accession>A0A543DP50</accession>
<name>A0A543DP50_9PSEU</name>
<organism evidence="2 3">
    <name type="scientific">Pseudonocardia kunmingensis</name>
    <dbReference type="NCBI Taxonomy" id="630975"/>
    <lineage>
        <taxon>Bacteria</taxon>
        <taxon>Bacillati</taxon>
        <taxon>Actinomycetota</taxon>
        <taxon>Actinomycetes</taxon>
        <taxon>Pseudonocardiales</taxon>
        <taxon>Pseudonocardiaceae</taxon>
        <taxon>Pseudonocardia</taxon>
    </lineage>
</organism>
<dbReference type="InterPro" id="IPR005149">
    <property type="entry name" value="Tscrpt_reg_PadR_N"/>
</dbReference>